<name>E6MDF2_9FIRM</name>
<feature type="domain" description="Integrase catalytic" evidence="1">
    <location>
        <begin position="7"/>
        <end position="129"/>
    </location>
</feature>
<dbReference type="InterPro" id="IPR051917">
    <property type="entry name" value="Transposase-Integrase"/>
</dbReference>
<dbReference type="GO" id="GO:0004803">
    <property type="term" value="F:transposase activity"/>
    <property type="evidence" value="ECO:0007669"/>
    <property type="project" value="TreeGrafter"/>
</dbReference>
<dbReference type="InterPro" id="IPR001584">
    <property type="entry name" value="Integrase_cat-core"/>
</dbReference>
<gene>
    <name evidence="2" type="ORF">HMP0721_0034</name>
</gene>
<dbReference type="Pfam" id="PF00665">
    <property type="entry name" value="rve"/>
    <property type="match status" value="1"/>
</dbReference>
<dbReference type="PANTHER" id="PTHR10948">
    <property type="entry name" value="TRANSPOSASE"/>
    <property type="match status" value="1"/>
</dbReference>
<protein>
    <recommendedName>
        <fullName evidence="1">Integrase catalytic domain-containing protein</fullName>
    </recommendedName>
</protein>
<dbReference type="InterPro" id="IPR053392">
    <property type="entry name" value="Transposase_IS30-like"/>
</dbReference>
<dbReference type="STRING" id="887929.HMP0721_0034"/>
<dbReference type="EMBL" id="AEQN01000003">
    <property type="protein sequence ID" value="EFV02837.1"/>
    <property type="molecule type" value="Genomic_DNA"/>
</dbReference>
<dbReference type="RefSeq" id="WP_006597452.1">
    <property type="nucleotide sequence ID" value="NZ_GL622359.1"/>
</dbReference>
<accession>E6MDF2</accession>
<dbReference type="AlphaFoldDB" id="E6MDF2"/>
<keyword evidence="3" id="KW-1185">Reference proteome</keyword>
<evidence type="ECO:0000313" key="3">
    <source>
        <dbReference type="Proteomes" id="UP000004754"/>
    </source>
</evidence>
<sequence>MMVVELIEKRPKEVCKRAELGHWEGDTVESGRIDHKRKSAVCFVTLTERKSRTYIAIKVPNRTAAVVTPSIINALKGFPDDLVKTITFDRGKEFSGYKKIEEKLNCNTYFCDPYLRLAKRDKQKCKRII</sequence>
<dbReference type="PROSITE" id="PS50994">
    <property type="entry name" value="INTEGRASE"/>
    <property type="match status" value="1"/>
</dbReference>
<organism evidence="2 3">
    <name type="scientific">Pseudoramibacter alactolyticus ATCC 23263</name>
    <dbReference type="NCBI Taxonomy" id="887929"/>
    <lineage>
        <taxon>Bacteria</taxon>
        <taxon>Bacillati</taxon>
        <taxon>Bacillota</taxon>
        <taxon>Clostridia</taxon>
        <taxon>Eubacteriales</taxon>
        <taxon>Eubacteriaceae</taxon>
        <taxon>Pseudoramibacter</taxon>
    </lineage>
</organism>
<dbReference type="HOGENOM" id="CLU_035706_8_1_9"/>
<dbReference type="GO" id="GO:0032196">
    <property type="term" value="P:transposition"/>
    <property type="evidence" value="ECO:0007669"/>
    <property type="project" value="TreeGrafter"/>
</dbReference>
<evidence type="ECO:0000259" key="1">
    <source>
        <dbReference type="PROSITE" id="PS50994"/>
    </source>
</evidence>
<dbReference type="SUPFAM" id="SSF53098">
    <property type="entry name" value="Ribonuclease H-like"/>
    <property type="match status" value="1"/>
</dbReference>
<dbReference type="InterPro" id="IPR012337">
    <property type="entry name" value="RNaseH-like_sf"/>
</dbReference>
<reference evidence="2 3" key="1">
    <citation type="submission" date="2010-12" db="EMBL/GenBank/DDBJ databases">
        <authorList>
            <person name="Muzny D."/>
            <person name="Qin X."/>
            <person name="Deng J."/>
            <person name="Jiang H."/>
            <person name="Liu Y."/>
            <person name="Qu J."/>
            <person name="Song X.-Z."/>
            <person name="Zhang L."/>
            <person name="Thornton R."/>
            <person name="Coyle M."/>
            <person name="Francisco L."/>
            <person name="Jackson L."/>
            <person name="Javaid M."/>
            <person name="Korchina V."/>
            <person name="Kovar C."/>
            <person name="Mata R."/>
            <person name="Mathew T."/>
            <person name="Ngo R."/>
            <person name="Nguyen L."/>
            <person name="Nguyen N."/>
            <person name="Okwuonu G."/>
            <person name="Ongeri F."/>
            <person name="Pham C."/>
            <person name="Simmons D."/>
            <person name="Wilczek-Boney K."/>
            <person name="Hale W."/>
            <person name="Jakkamsetti A."/>
            <person name="Pham P."/>
            <person name="Ruth R."/>
            <person name="San Lucas F."/>
            <person name="Warren J."/>
            <person name="Zhang J."/>
            <person name="Zhao Z."/>
            <person name="Zhou C."/>
            <person name="Zhu D."/>
            <person name="Lee S."/>
            <person name="Bess C."/>
            <person name="Blankenburg K."/>
            <person name="Forbes L."/>
            <person name="Fu Q."/>
            <person name="Gubbala S."/>
            <person name="Hirani K."/>
            <person name="Jayaseelan J.C."/>
            <person name="Lara F."/>
            <person name="Munidasa M."/>
            <person name="Palculict T."/>
            <person name="Patil S."/>
            <person name="Pu L.-L."/>
            <person name="Saada N."/>
            <person name="Tang L."/>
            <person name="Weissenberger G."/>
            <person name="Zhu Y."/>
            <person name="Hemphill L."/>
            <person name="Shang Y."/>
            <person name="Youmans B."/>
            <person name="Ayvaz T."/>
            <person name="Ross M."/>
            <person name="Santibanez J."/>
            <person name="Aqrawi P."/>
            <person name="Gross S."/>
            <person name="Joshi V."/>
            <person name="Fowler G."/>
            <person name="Nazareth L."/>
            <person name="Reid J."/>
            <person name="Worley K."/>
            <person name="Petrosino J."/>
            <person name="Highlander S."/>
            <person name="Gibbs R."/>
        </authorList>
    </citation>
    <scope>NUCLEOTIDE SEQUENCE [LARGE SCALE GENOMIC DNA]</scope>
    <source>
        <strain evidence="2 3">ATCC 23263</strain>
    </source>
</reference>
<dbReference type="eggNOG" id="COG2826">
    <property type="taxonomic scope" value="Bacteria"/>
</dbReference>
<proteinExistence type="predicted"/>
<evidence type="ECO:0000313" key="2">
    <source>
        <dbReference type="EMBL" id="EFV02837.1"/>
    </source>
</evidence>
<comment type="caution">
    <text evidence="2">The sequence shown here is derived from an EMBL/GenBank/DDBJ whole genome shotgun (WGS) entry which is preliminary data.</text>
</comment>
<dbReference type="GO" id="GO:0015074">
    <property type="term" value="P:DNA integration"/>
    <property type="evidence" value="ECO:0007669"/>
    <property type="project" value="InterPro"/>
</dbReference>
<dbReference type="PANTHER" id="PTHR10948:SF23">
    <property type="entry name" value="TRANSPOSASE INSI FOR INSERTION SEQUENCE ELEMENT IS30A-RELATED"/>
    <property type="match status" value="1"/>
</dbReference>
<dbReference type="Proteomes" id="UP000004754">
    <property type="component" value="Unassembled WGS sequence"/>
</dbReference>
<dbReference type="GO" id="GO:0005829">
    <property type="term" value="C:cytosol"/>
    <property type="evidence" value="ECO:0007669"/>
    <property type="project" value="TreeGrafter"/>
</dbReference>
<dbReference type="NCBIfam" id="NF033563">
    <property type="entry name" value="transpos_IS30"/>
    <property type="match status" value="1"/>
</dbReference>